<name>X0SL01_9ZZZZ</name>
<organism evidence="1">
    <name type="scientific">marine sediment metagenome</name>
    <dbReference type="NCBI Taxonomy" id="412755"/>
    <lineage>
        <taxon>unclassified sequences</taxon>
        <taxon>metagenomes</taxon>
        <taxon>ecological metagenomes</taxon>
    </lineage>
</organism>
<proteinExistence type="predicted"/>
<protein>
    <submittedName>
        <fullName evidence="1">Uncharacterized protein</fullName>
    </submittedName>
</protein>
<reference evidence="1" key="1">
    <citation type="journal article" date="2014" name="Front. Microbiol.">
        <title>High frequency of phylogenetically diverse reductive dehalogenase-homologous genes in deep subseafloor sedimentary metagenomes.</title>
        <authorList>
            <person name="Kawai M."/>
            <person name="Futagami T."/>
            <person name="Toyoda A."/>
            <person name="Takaki Y."/>
            <person name="Nishi S."/>
            <person name="Hori S."/>
            <person name="Arai W."/>
            <person name="Tsubouchi T."/>
            <person name="Morono Y."/>
            <person name="Uchiyama I."/>
            <person name="Ito T."/>
            <person name="Fujiyama A."/>
            <person name="Inagaki F."/>
            <person name="Takami H."/>
        </authorList>
    </citation>
    <scope>NUCLEOTIDE SEQUENCE</scope>
    <source>
        <strain evidence="1">Expedition CK06-06</strain>
    </source>
</reference>
<feature type="non-terminal residue" evidence="1">
    <location>
        <position position="214"/>
    </location>
</feature>
<dbReference type="EMBL" id="BARS01009570">
    <property type="protein sequence ID" value="GAF76532.1"/>
    <property type="molecule type" value="Genomic_DNA"/>
</dbReference>
<accession>X0SL01</accession>
<evidence type="ECO:0000313" key="1">
    <source>
        <dbReference type="EMBL" id="GAF76532.1"/>
    </source>
</evidence>
<sequence length="214" mass="23548">MGWIVDGGQHLGHRPGLEWEEGRLWTPGQYIPDDVEGYGAMVCSPYTKYVFVTPREGGYNVQDYINWRDNWSSYTDLSVNATAGFVFWLGDSSSCGGTEIALNTSDPMQAFLASDETRTAFGAARIARGGFFLLGERQSSAMAAVEIKKLTLELNLDFIVLAVHQKPGEAKAEMTLTAVRHLIASIRWDVGHRKPIILMMGARGQSIGADNETL</sequence>
<comment type="caution">
    <text evidence="1">The sequence shown here is derived from an EMBL/GenBank/DDBJ whole genome shotgun (WGS) entry which is preliminary data.</text>
</comment>
<dbReference type="AlphaFoldDB" id="X0SL01"/>
<gene>
    <name evidence="1" type="ORF">S01H1_17977</name>
</gene>